<evidence type="ECO:0008006" key="3">
    <source>
        <dbReference type="Google" id="ProtNLM"/>
    </source>
</evidence>
<evidence type="ECO:0000313" key="1">
    <source>
        <dbReference type="EMBL" id="VFK45258.1"/>
    </source>
</evidence>
<name>A0A450ZPM1_9GAMM</name>
<dbReference type="EMBL" id="CAADFT010000045">
    <property type="protein sequence ID" value="VFK45258.1"/>
    <property type="molecule type" value="Genomic_DNA"/>
</dbReference>
<proteinExistence type="predicted"/>
<gene>
    <name evidence="1" type="ORF">BECKTC1821E_GA0114239_10458</name>
    <name evidence="2" type="ORF">BECKTC1821F_GA0114240_100785</name>
</gene>
<organism evidence="2">
    <name type="scientific">Candidatus Kentrum sp. TC</name>
    <dbReference type="NCBI Taxonomy" id="2126339"/>
    <lineage>
        <taxon>Bacteria</taxon>
        <taxon>Pseudomonadati</taxon>
        <taxon>Pseudomonadota</taxon>
        <taxon>Gammaproteobacteria</taxon>
        <taxon>Candidatus Kentrum</taxon>
    </lineage>
</organism>
<evidence type="ECO:0000313" key="2">
    <source>
        <dbReference type="EMBL" id="VFK55694.1"/>
    </source>
</evidence>
<reference evidence="2" key="1">
    <citation type="submission" date="2019-02" db="EMBL/GenBank/DDBJ databases">
        <authorList>
            <person name="Gruber-Vodicka R. H."/>
            <person name="Seah K. B. B."/>
        </authorList>
    </citation>
    <scope>NUCLEOTIDE SEQUENCE</scope>
    <source>
        <strain evidence="1">BECK_BZ125</strain>
        <strain evidence="2">BECK_BZ126</strain>
    </source>
</reference>
<dbReference type="EMBL" id="CAADFW010000007">
    <property type="protein sequence ID" value="VFK55694.1"/>
    <property type="molecule type" value="Genomic_DNA"/>
</dbReference>
<dbReference type="AlphaFoldDB" id="A0A450ZPM1"/>
<protein>
    <recommendedName>
        <fullName evidence="3">PQQ-like domain-containing protein</fullName>
    </recommendedName>
</protein>
<sequence length="164" mass="17892">MWYRVVTIHDLDIGRIDAVWIAPDGGQLLLLTPERTLYWSVREGRALWSVPEKAGGEGRSSDGRIYRDSASGLFYPVLGAHGGRQLRTHSLGGDIEVRDGRGVSITVTDSDGMTHPLSHEGCPDDWASDWRVVTFCEAGDHILITGPQCLVVYASSLSVIGCAR</sequence>
<accession>A0A450ZPM1</accession>